<name>A0A9N8HSJ7_9STRA</name>
<feature type="compositionally biased region" description="Polar residues" evidence="1">
    <location>
        <begin position="8"/>
        <end position="17"/>
    </location>
</feature>
<dbReference type="AlphaFoldDB" id="A0A9N8HSJ7"/>
<keyword evidence="3" id="KW-0808">Transferase</keyword>
<keyword evidence="4" id="KW-1185">Reference proteome</keyword>
<feature type="compositionally biased region" description="Polar residues" evidence="1">
    <location>
        <begin position="441"/>
        <end position="452"/>
    </location>
</feature>
<dbReference type="SMART" id="SM00220">
    <property type="entry name" value="S_TKc"/>
    <property type="match status" value="1"/>
</dbReference>
<feature type="domain" description="Protein kinase" evidence="2">
    <location>
        <begin position="108"/>
        <end position="423"/>
    </location>
</feature>
<dbReference type="SUPFAM" id="SSF56112">
    <property type="entry name" value="Protein kinase-like (PK-like)"/>
    <property type="match status" value="1"/>
</dbReference>
<dbReference type="EMBL" id="CAICTM010001173">
    <property type="protein sequence ID" value="CAB9521218.1"/>
    <property type="molecule type" value="Genomic_DNA"/>
</dbReference>
<evidence type="ECO:0000256" key="1">
    <source>
        <dbReference type="SAM" id="MobiDB-lite"/>
    </source>
</evidence>
<proteinExistence type="predicted"/>
<dbReference type="InterPro" id="IPR000719">
    <property type="entry name" value="Prot_kinase_dom"/>
</dbReference>
<evidence type="ECO:0000313" key="3">
    <source>
        <dbReference type="EMBL" id="CAB9521218.1"/>
    </source>
</evidence>
<evidence type="ECO:0000313" key="4">
    <source>
        <dbReference type="Proteomes" id="UP001153069"/>
    </source>
</evidence>
<dbReference type="Gene3D" id="1.10.510.10">
    <property type="entry name" value="Transferase(Phosphotransferase) domain 1"/>
    <property type="match status" value="1"/>
</dbReference>
<keyword evidence="3" id="KW-0418">Kinase</keyword>
<dbReference type="Proteomes" id="UP001153069">
    <property type="component" value="Unassembled WGS sequence"/>
</dbReference>
<feature type="compositionally biased region" description="Pro residues" evidence="1">
    <location>
        <begin position="498"/>
        <end position="508"/>
    </location>
</feature>
<dbReference type="InterPro" id="IPR001245">
    <property type="entry name" value="Ser-Thr/Tyr_kinase_cat_dom"/>
</dbReference>
<dbReference type="InterPro" id="IPR011009">
    <property type="entry name" value="Kinase-like_dom_sf"/>
</dbReference>
<feature type="region of interest" description="Disordered" evidence="1">
    <location>
        <begin position="1"/>
        <end position="29"/>
    </location>
</feature>
<accession>A0A9N8HSJ7</accession>
<dbReference type="PANTHER" id="PTHR44329">
    <property type="entry name" value="SERINE/THREONINE-PROTEIN KINASE TNNI3K-RELATED"/>
    <property type="match status" value="1"/>
</dbReference>
<sequence>MVAPPDSSPNLVENDTAATLVEEKDKDKDEEMDCCYWDPSAENDEQIQKCIPSCTCSCSAYGKVCPASAMLAGKAAVAAVKKLRENSVLFANKDCMSLDKRLTLDDLTITDTKLGEGGFCVVKACTVKQQGNQEEDPKPLAIKFLKRRTMANRKQFAHGASDLAQEAYFLHALKGHPNILNLHAVKAGNLASNVMMAQQQQQQDCDNYGFFITVDRLYSTLEQKLDEWRKQQHDQKKEPLFAALLMSAEQKQHKKEQFQQRLQIAIDIATAVQFLHQKRVVFRDLKPDNIGFDKDGTLKLFDFGLAKELKPNESHADGRYQLTGNTGSRRYMAPEVAKELPYNQSVDVYSFGILLHELLSGEKPFYGYSSGKHMSLVVMGGERPHMDKHWPMNLQWLMKRCWNPVPTSRPDFDVILQTLQEVLDQSTKHNNHHHHQEQQQTCSSPEGSTQFISAATSPPTSPSKNKLLLEPPIGGFAALLRPNRGARRKSHGSHDVPPASPPPLPSPQPAKKGISLGSFFSRK</sequence>
<feature type="region of interest" description="Disordered" evidence="1">
    <location>
        <begin position="426"/>
        <end position="523"/>
    </location>
</feature>
<dbReference type="Pfam" id="PF07714">
    <property type="entry name" value="PK_Tyr_Ser-Thr"/>
    <property type="match status" value="1"/>
</dbReference>
<organism evidence="3 4">
    <name type="scientific">Seminavis robusta</name>
    <dbReference type="NCBI Taxonomy" id="568900"/>
    <lineage>
        <taxon>Eukaryota</taxon>
        <taxon>Sar</taxon>
        <taxon>Stramenopiles</taxon>
        <taxon>Ochrophyta</taxon>
        <taxon>Bacillariophyta</taxon>
        <taxon>Bacillariophyceae</taxon>
        <taxon>Bacillariophycidae</taxon>
        <taxon>Naviculales</taxon>
        <taxon>Naviculaceae</taxon>
        <taxon>Seminavis</taxon>
    </lineage>
</organism>
<dbReference type="OrthoDB" id="39098at2759"/>
<dbReference type="InterPro" id="IPR051681">
    <property type="entry name" value="Ser/Thr_Kinases-Pseudokinases"/>
</dbReference>
<gene>
    <name evidence="3" type="ORF">SEMRO_1175_G249200.1</name>
</gene>
<dbReference type="PROSITE" id="PS50011">
    <property type="entry name" value="PROTEIN_KINASE_DOM"/>
    <property type="match status" value="1"/>
</dbReference>
<comment type="caution">
    <text evidence="3">The sequence shown here is derived from an EMBL/GenBank/DDBJ whole genome shotgun (WGS) entry which is preliminary data.</text>
</comment>
<dbReference type="Gene3D" id="3.30.200.20">
    <property type="entry name" value="Phosphorylase Kinase, domain 1"/>
    <property type="match status" value="1"/>
</dbReference>
<protein>
    <submittedName>
        <fullName evidence="3">MAP kinase-activated protein kinase 2</fullName>
    </submittedName>
</protein>
<reference evidence="3" key="1">
    <citation type="submission" date="2020-06" db="EMBL/GenBank/DDBJ databases">
        <authorList>
            <consortium name="Plant Systems Biology data submission"/>
        </authorList>
    </citation>
    <scope>NUCLEOTIDE SEQUENCE</scope>
    <source>
        <strain evidence="3">D6</strain>
    </source>
</reference>
<dbReference type="GO" id="GO:0004674">
    <property type="term" value="F:protein serine/threonine kinase activity"/>
    <property type="evidence" value="ECO:0007669"/>
    <property type="project" value="TreeGrafter"/>
</dbReference>
<dbReference type="GO" id="GO:0005524">
    <property type="term" value="F:ATP binding"/>
    <property type="evidence" value="ECO:0007669"/>
    <property type="project" value="InterPro"/>
</dbReference>
<dbReference type="PANTHER" id="PTHR44329:SF140">
    <property type="entry name" value="INACTIVE PROTEIN TYROSINE KINASE PTKL"/>
    <property type="match status" value="1"/>
</dbReference>
<evidence type="ECO:0000259" key="2">
    <source>
        <dbReference type="PROSITE" id="PS50011"/>
    </source>
</evidence>